<keyword evidence="4" id="KW-0012">Acyltransferase</keyword>
<dbReference type="InterPro" id="IPR002656">
    <property type="entry name" value="Acyl_transf_3_dom"/>
</dbReference>
<proteinExistence type="predicted"/>
<evidence type="ECO:0000256" key="2">
    <source>
        <dbReference type="SAM" id="Phobius"/>
    </source>
</evidence>
<feature type="transmembrane region" description="Helical" evidence="2">
    <location>
        <begin position="209"/>
        <end position="230"/>
    </location>
</feature>
<gene>
    <name evidence="4" type="ORF">QLQ12_33690</name>
</gene>
<dbReference type="EMBL" id="JASCTH010000026">
    <property type="protein sequence ID" value="MDI6103576.1"/>
    <property type="molecule type" value="Genomic_DNA"/>
</dbReference>
<keyword evidence="4" id="KW-0808">Transferase</keyword>
<dbReference type="PANTHER" id="PTHR23028:SF53">
    <property type="entry name" value="ACYL_TRANSF_3 DOMAIN-CONTAINING PROTEIN"/>
    <property type="match status" value="1"/>
</dbReference>
<evidence type="ECO:0000259" key="3">
    <source>
        <dbReference type="Pfam" id="PF01757"/>
    </source>
</evidence>
<dbReference type="EC" id="2.3.-.-" evidence="4"/>
<keyword evidence="2" id="KW-0472">Membrane</keyword>
<dbReference type="InterPro" id="IPR050879">
    <property type="entry name" value="Acyltransferase_3"/>
</dbReference>
<keyword evidence="2" id="KW-1133">Transmembrane helix</keyword>
<feature type="region of interest" description="Disordered" evidence="1">
    <location>
        <begin position="1"/>
        <end position="24"/>
    </location>
</feature>
<dbReference type="RefSeq" id="WP_282764769.1">
    <property type="nucleotide sequence ID" value="NZ_JASCTH010000026.1"/>
</dbReference>
<evidence type="ECO:0000256" key="1">
    <source>
        <dbReference type="SAM" id="MobiDB-lite"/>
    </source>
</evidence>
<sequence length="385" mass="43124">MTATVEQRHLPKQPSSATGPPPRRGSRIAVIDGLRLLAALAVAFFHLGGTYIARDAWEGRPSTVFPAFYSVASYGWLGVELFFMISGFVICMSSWGRSPGQFFRSRVVRLFPAFWPAVLISTTVVAFWPVVGTRLPWDQVIVNLTMLNLPLGIPNVDGSYWTLWAEMRFYLLFAVVLLWRGLTMKRTVLFGYGWLVLGVLAKGSKDPLLTLVFQPKYAPFFVAGIAFFLIHRFGSDLQLWGLAGLSWALAMHNAVGRLKAMSSDIKDPTLDPRVAMVVVTLFFVVMAVIAVGWTARIQWRWLTWAGALTYPFYLIHQTVGFSLVHGLHELRPRLLVLAGVIGILLVLAWLLHRLVEKPLARILKTKLEKASLGMREKDAREQTTA</sequence>
<keyword evidence="2" id="KW-0812">Transmembrane</keyword>
<name>A0ABT6WV06_9ACTN</name>
<feature type="transmembrane region" description="Helical" evidence="2">
    <location>
        <begin position="33"/>
        <end position="53"/>
    </location>
</feature>
<feature type="transmembrane region" description="Helical" evidence="2">
    <location>
        <begin position="275"/>
        <end position="295"/>
    </location>
</feature>
<evidence type="ECO:0000313" key="4">
    <source>
        <dbReference type="EMBL" id="MDI6103576.1"/>
    </source>
</evidence>
<accession>A0ABT6WV06</accession>
<comment type="caution">
    <text evidence="4">The sequence shown here is derived from an EMBL/GenBank/DDBJ whole genome shotgun (WGS) entry which is preliminary data.</text>
</comment>
<evidence type="ECO:0000313" key="5">
    <source>
        <dbReference type="Proteomes" id="UP001241758"/>
    </source>
</evidence>
<reference evidence="4 5" key="1">
    <citation type="submission" date="2023-05" db="EMBL/GenBank/DDBJ databases">
        <title>Actinoplanes sp. NEAU-A12 genome sequencing.</title>
        <authorList>
            <person name="Wang Z.-S."/>
        </authorList>
    </citation>
    <scope>NUCLEOTIDE SEQUENCE [LARGE SCALE GENOMIC DNA]</scope>
    <source>
        <strain evidence="4 5">NEAU-A12</strain>
    </source>
</reference>
<feature type="transmembrane region" description="Helical" evidence="2">
    <location>
        <begin position="107"/>
        <end position="128"/>
    </location>
</feature>
<keyword evidence="5" id="KW-1185">Reference proteome</keyword>
<dbReference type="PANTHER" id="PTHR23028">
    <property type="entry name" value="ACETYLTRANSFERASE"/>
    <property type="match status" value="1"/>
</dbReference>
<feature type="transmembrane region" description="Helical" evidence="2">
    <location>
        <begin position="307"/>
        <end position="328"/>
    </location>
</feature>
<feature type="transmembrane region" description="Helical" evidence="2">
    <location>
        <begin position="73"/>
        <end position="95"/>
    </location>
</feature>
<feature type="transmembrane region" description="Helical" evidence="2">
    <location>
        <begin position="160"/>
        <end position="179"/>
    </location>
</feature>
<dbReference type="Proteomes" id="UP001241758">
    <property type="component" value="Unassembled WGS sequence"/>
</dbReference>
<protein>
    <submittedName>
        <fullName evidence="4">Acyltransferase</fullName>
        <ecNumber evidence="4">2.3.-.-</ecNumber>
    </submittedName>
</protein>
<dbReference type="Pfam" id="PF01757">
    <property type="entry name" value="Acyl_transf_3"/>
    <property type="match status" value="1"/>
</dbReference>
<dbReference type="GO" id="GO:0016746">
    <property type="term" value="F:acyltransferase activity"/>
    <property type="evidence" value="ECO:0007669"/>
    <property type="project" value="UniProtKB-KW"/>
</dbReference>
<organism evidence="4 5">
    <name type="scientific">Actinoplanes sandaracinus</name>
    <dbReference type="NCBI Taxonomy" id="3045177"/>
    <lineage>
        <taxon>Bacteria</taxon>
        <taxon>Bacillati</taxon>
        <taxon>Actinomycetota</taxon>
        <taxon>Actinomycetes</taxon>
        <taxon>Micromonosporales</taxon>
        <taxon>Micromonosporaceae</taxon>
        <taxon>Actinoplanes</taxon>
    </lineage>
</organism>
<feature type="domain" description="Acyltransferase 3" evidence="3">
    <location>
        <begin position="30"/>
        <end position="351"/>
    </location>
</feature>
<feature type="transmembrane region" description="Helical" evidence="2">
    <location>
        <begin position="334"/>
        <end position="351"/>
    </location>
</feature>